<evidence type="ECO:0000313" key="2">
    <source>
        <dbReference type="Proteomes" id="UP000823561"/>
    </source>
</evidence>
<gene>
    <name evidence="1" type="ORF">AALO_G00012880</name>
</gene>
<comment type="caution">
    <text evidence="1">The sequence shown here is derived from an EMBL/GenBank/DDBJ whole genome shotgun (WGS) entry which is preliminary data.</text>
</comment>
<dbReference type="AlphaFoldDB" id="A0AAV6HJZ8"/>
<organism evidence="1 2">
    <name type="scientific">Alosa alosa</name>
    <name type="common">allis shad</name>
    <dbReference type="NCBI Taxonomy" id="278164"/>
    <lineage>
        <taxon>Eukaryota</taxon>
        <taxon>Metazoa</taxon>
        <taxon>Chordata</taxon>
        <taxon>Craniata</taxon>
        <taxon>Vertebrata</taxon>
        <taxon>Euteleostomi</taxon>
        <taxon>Actinopterygii</taxon>
        <taxon>Neopterygii</taxon>
        <taxon>Teleostei</taxon>
        <taxon>Clupei</taxon>
        <taxon>Clupeiformes</taxon>
        <taxon>Clupeoidei</taxon>
        <taxon>Clupeidae</taxon>
        <taxon>Alosa</taxon>
    </lineage>
</organism>
<name>A0AAV6HJZ8_9TELE</name>
<dbReference type="Proteomes" id="UP000823561">
    <property type="component" value="Chromosome 1"/>
</dbReference>
<dbReference type="EMBL" id="JADWDJ010000001">
    <property type="protein sequence ID" value="KAG5286266.1"/>
    <property type="molecule type" value="Genomic_DNA"/>
</dbReference>
<proteinExistence type="predicted"/>
<evidence type="ECO:0000313" key="1">
    <source>
        <dbReference type="EMBL" id="KAG5286266.1"/>
    </source>
</evidence>
<keyword evidence="2" id="KW-1185">Reference proteome</keyword>
<protein>
    <submittedName>
        <fullName evidence="1">Uncharacterized protein</fullName>
    </submittedName>
</protein>
<sequence length="176" mass="20672">MASNLELCMNRPTLEVLDNMRESPFLDNNQKLVVSYQVGGRSLRKTEQRDKHFAAERKVNSSKKRWQVKRPQLTQRRQRQKSRIIGAKPLNSERLKNRVNVWSGEGKLRQSGRHLPAPEDEFLKDMLSDQPRFQSNSQAKPMEYWEKAAATLPEYLGPWQPPVVETMPQRDFEFYS</sequence>
<accession>A0AAV6HJZ8</accession>
<reference evidence="1 2" key="1">
    <citation type="submission" date="2020-10" db="EMBL/GenBank/DDBJ databases">
        <title>Chromosome-scale genome assembly of the Allis shad, Alosa alosa.</title>
        <authorList>
            <person name="Margot Z."/>
            <person name="Christophe K."/>
            <person name="Cabau C."/>
            <person name="Louis A."/>
            <person name="Berthelot C."/>
            <person name="Parey E."/>
            <person name="Roest Crollius H."/>
            <person name="Montfort J."/>
            <person name="Robinson-Rechavi M."/>
            <person name="Bucao C."/>
            <person name="Bouchez O."/>
            <person name="Gislard M."/>
            <person name="Lluch J."/>
            <person name="Milhes M."/>
            <person name="Lampietro C."/>
            <person name="Lopez Roques C."/>
            <person name="Donnadieu C."/>
            <person name="Braasch I."/>
            <person name="Desvignes T."/>
            <person name="Postlethwait J."/>
            <person name="Bobe J."/>
            <person name="Guiguen Y."/>
        </authorList>
    </citation>
    <scope>NUCLEOTIDE SEQUENCE [LARGE SCALE GENOMIC DNA]</scope>
    <source>
        <strain evidence="1">M-15738</strain>
        <tissue evidence="1">Blood</tissue>
    </source>
</reference>